<reference evidence="2 3" key="1">
    <citation type="submission" date="2016-07" db="EMBL/GenBank/DDBJ databases">
        <title>Complete genome sequence of Altererythrobacter namhicola JCM 16345T, containing esterase-encoding genes.</title>
        <authorList>
            <person name="Cheng H."/>
            <person name="Wu Y.-H."/>
            <person name="Jian S.-L."/>
            <person name="Huo Y.-Y."/>
            <person name="Wang C.-S."/>
            <person name="Xu X.-W."/>
        </authorList>
    </citation>
    <scope>NUCLEOTIDE SEQUENCE [LARGE SCALE GENOMIC DNA]</scope>
    <source>
        <strain evidence="2 3">JCM 16345</strain>
    </source>
</reference>
<dbReference type="PANTHER" id="PTHR30503">
    <property type="entry name" value="INNER MEMBRANE PROTEIN YEDI"/>
    <property type="match status" value="1"/>
</dbReference>
<dbReference type="Proteomes" id="UP000092698">
    <property type="component" value="Chromosome"/>
</dbReference>
<evidence type="ECO:0000256" key="1">
    <source>
        <dbReference type="SAM" id="Phobius"/>
    </source>
</evidence>
<dbReference type="AlphaFoldDB" id="A0A1C7D8Z1"/>
<dbReference type="Pfam" id="PF05661">
    <property type="entry name" value="DUF808"/>
    <property type="match status" value="1"/>
</dbReference>
<proteinExistence type="predicted"/>
<dbReference type="PIRSF" id="PIRSF016660">
    <property type="entry name" value="YedI"/>
    <property type="match status" value="1"/>
</dbReference>
<dbReference type="RefSeq" id="WP_067787279.1">
    <property type="nucleotide sequence ID" value="NZ_CP016545.1"/>
</dbReference>
<dbReference type="GO" id="GO:0005886">
    <property type="term" value="C:plasma membrane"/>
    <property type="evidence" value="ECO:0007669"/>
    <property type="project" value="TreeGrafter"/>
</dbReference>
<keyword evidence="1" id="KW-1133">Transmembrane helix</keyword>
<keyword evidence="1" id="KW-0812">Transmembrane</keyword>
<dbReference type="EMBL" id="CP016545">
    <property type="protein sequence ID" value="ANU07781.1"/>
    <property type="molecule type" value="Genomic_DNA"/>
</dbReference>
<feature type="transmembrane region" description="Helical" evidence="1">
    <location>
        <begin position="217"/>
        <end position="240"/>
    </location>
</feature>
<dbReference type="STRING" id="645517.A6F65_01477"/>
<feature type="transmembrane region" description="Helical" evidence="1">
    <location>
        <begin position="275"/>
        <end position="300"/>
    </location>
</feature>
<dbReference type="PANTHER" id="PTHR30503:SF3">
    <property type="entry name" value="INNER MEMBRANE PROTEIN YEDI"/>
    <property type="match status" value="1"/>
</dbReference>
<organism evidence="2 3">
    <name type="scientific">Paraurantiacibacter namhicola</name>
    <dbReference type="NCBI Taxonomy" id="645517"/>
    <lineage>
        <taxon>Bacteria</taxon>
        <taxon>Pseudomonadati</taxon>
        <taxon>Pseudomonadota</taxon>
        <taxon>Alphaproteobacteria</taxon>
        <taxon>Sphingomonadales</taxon>
        <taxon>Erythrobacteraceae</taxon>
        <taxon>Paraurantiacibacter</taxon>
    </lineage>
</organism>
<gene>
    <name evidence="2" type="primary">yedI</name>
    <name evidence="2" type="ORF">A6F65_01477</name>
</gene>
<sequence>MPGGLTALLDDVAVIARTAAASIDDVAVAASKAGSKTAGVVIDDAAVTPSYVTGLSPARELPLIWNITKGSFKNKLLFLLPGALLLSEFLPGAIVFVLMLGGLYLSYEGAEKVIEKLGGEKHGKTLEDEIEDPAAFEKERTSGAIRTDLILSAEIMAITLNEVAAETLVTRAAVLALVGIAVTVFVYGAVALIVKMDDVGLHLTEKASSAAQAVGRFLLKAMPLLLTFLSFIGTIAMLWVGGGILLHGMHELGIDGLYKYAHDIEHAVETVGGGFFGWLTFAALSALFALIVGGIIVFILHKVFKMGHGPGDAEAH</sequence>
<accession>A0A1C7D8Z1</accession>
<name>A0A1C7D8Z1_9SPHN</name>
<evidence type="ECO:0000313" key="3">
    <source>
        <dbReference type="Proteomes" id="UP000092698"/>
    </source>
</evidence>
<protein>
    <submittedName>
        <fullName evidence="2">Inner membrane protein YedI</fullName>
    </submittedName>
</protein>
<dbReference type="PATRIC" id="fig|645517.4.peg.1471"/>
<evidence type="ECO:0000313" key="2">
    <source>
        <dbReference type="EMBL" id="ANU07781.1"/>
    </source>
</evidence>
<keyword evidence="1" id="KW-0472">Membrane</keyword>
<feature type="transmembrane region" description="Helical" evidence="1">
    <location>
        <begin position="172"/>
        <end position="196"/>
    </location>
</feature>
<dbReference type="OrthoDB" id="9814178at2"/>
<dbReference type="InterPro" id="IPR008526">
    <property type="entry name" value="YedI"/>
</dbReference>
<feature type="transmembrane region" description="Helical" evidence="1">
    <location>
        <begin position="76"/>
        <end position="105"/>
    </location>
</feature>
<keyword evidence="3" id="KW-1185">Reference proteome</keyword>
<dbReference type="KEGG" id="anh:A6F65_01477"/>